<dbReference type="InterPro" id="IPR020568">
    <property type="entry name" value="Ribosomal_Su5_D2-typ_SF"/>
</dbReference>
<evidence type="ECO:0000256" key="3">
    <source>
        <dbReference type="ARBA" id="ARBA00022777"/>
    </source>
</evidence>
<dbReference type="PATRIC" id="fig|1286171.3.peg.2276"/>
<geneLocation type="plasmid" evidence="7 8">
    <name>EAL2_808p</name>
</geneLocation>
<dbReference type="PANTHER" id="PTHR43527">
    <property type="entry name" value="4-DIPHOSPHOCYTIDYL-2-C-METHYL-D-ERYTHRITOL KINASE, CHLOROPLASTIC"/>
    <property type="match status" value="1"/>
</dbReference>
<keyword evidence="2" id="KW-0547">Nucleotide-binding</keyword>
<dbReference type="Proteomes" id="UP000019591">
    <property type="component" value="Plasmid EAL2_808p"/>
</dbReference>
<evidence type="ECO:0000313" key="8">
    <source>
        <dbReference type="Proteomes" id="UP000019591"/>
    </source>
</evidence>
<dbReference type="AlphaFoldDB" id="W8T796"/>
<dbReference type="InterPro" id="IPR006204">
    <property type="entry name" value="GHMP_kinase_N_dom"/>
</dbReference>
<gene>
    <name evidence="7" type="ORF">EAL2_808p00980</name>
</gene>
<dbReference type="eggNOG" id="COG4542">
    <property type="taxonomic scope" value="Bacteria"/>
</dbReference>
<keyword evidence="8" id="KW-1185">Reference proteome</keyword>
<evidence type="ECO:0000259" key="5">
    <source>
        <dbReference type="Pfam" id="PF00288"/>
    </source>
</evidence>
<evidence type="ECO:0000259" key="6">
    <source>
        <dbReference type="Pfam" id="PF08544"/>
    </source>
</evidence>
<dbReference type="GO" id="GO:0016301">
    <property type="term" value="F:kinase activity"/>
    <property type="evidence" value="ECO:0007669"/>
    <property type="project" value="UniProtKB-KW"/>
</dbReference>
<dbReference type="PANTHER" id="PTHR43527:SF1">
    <property type="entry name" value="L-THREONINE KINASE"/>
    <property type="match status" value="1"/>
</dbReference>
<evidence type="ECO:0000256" key="4">
    <source>
        <dbReference type="ARBA" id="ARBA00022840"/>
    </source>
</evidence>
<accession>W8T796</accession>
<name>W8T796_PEPAC</name>
<dbReference type="KEGG" id="eac:EAL2_808p00980"/>
<dbReference type="InterPro" id="IPR014721">
    <property type="entry name" value="Ribsml_uS5_D2-typ_fold_subgr"/>
</dbReference>
<feature type="domain" description="GHMP kinase N-terminal" evidence="5">
    <location>
        <begin position="93"/>
        <end position="161"/>
    </location>
</feature>
<dbReference type="Gene3D" id="3.30.230.10">
    <property type="match status" value="1"/>
</dbReference>
<reference evidence="7 8" key="1">
    <citation type="journal article" date="2014" name="Genome Announc.">
        <title>Complete Genome Sequence of Amino Acid-Utilizing Eubacterium acidaminophilum al-2 (DSM 3953).</title>
        <authorList>
            <person name="Poehlein A."/>
            <person name="Andreesen J.R."/>
            <person name="Daniel R."/>
        </authorList>
    </citation>
    <scope>NUCLEOTIDE SEQUENCE [LARGE SCALE GENOMIC DNA]</scope>
    <source>
        <strain evidence="7 8">DSM 3953</strain>
        <plasmid evidence="8">Plasmid EAL2_808p</plasmid>
    </source>
</reference>
<organism evidence="7 8">
    <name type="scientific">Peptoclostridium acidaminophilum DSM 3953</name>
    <dbReference type="NCBI Taxonomy" id="1286171"/>
    <lineage>
        <taxon>Bacteria</taxon>
        <taxon>Bacillati</taxon>
        <taxon>Bacillota</taxon>
        <taxon>Clostridia</taxon>
        <taxon>Peptostreptococcales</taxon>
        <taxon>Peptoclostridiaceae</taxon>
        <taxon>Peptoclostridium</taxon>
    </lineage>
</organism>
<evidence type="ECO:0000256" key="2">
    <source>
        <dbReference type="ARBA" id="ARBA00022741"/>
    </source>
</evidence>
<evidence type="ECO:0000256" key="1">
    <source>
        <dbReference type="ARBA" id="ARBA00022679"/>
    </source>
</evidence>
<keyword evidence="1 7" id="KW-0808">Transferase</keyword>
<keyword evidence="3 7" id="KW-0418">Kinase</keyword>
<evidence type="ECO:0000313" key="7">
    <source>
        <dbReference type="EMBL" id="AHM57604.1"/>
    </source>
</evidence>
<dbReference type="EC" id="2.7.1.-" evidence="7"/>
<dbReference type="InterPro" id="IPR013750">
    <property type="entry name" value="GHMP_kinase_C_dom"/>
</dbReference>
<dbReference type="SUPFAM" id="SSF54211">
    <property type="entry name" value="Ribosomal protein S5 domain 2-like"/>
    <property type="match status" value="1"/>
</dbReference>
<keyword evidence="4" id="KW-0067">ATP-binding</keyword>
<sequence length="328" mass="35493">MELRIRQKQRSGRIPPYPFLQQPRVYNADNELAEGRGQGVVTATCPASCGELLQGYIEGGEKLISLPIDLYTRVTLTEATSPIRESRLCKSYAAVEATLEHLGYRAGDADGLTLTVESQVPRGKGMASSTADIAASAVAAAAYAGRSLSEMELAAICASIEPTDSTIFRRVTLFDHVKGRAARSYGEFPGCNVMVLEGRGCIDTLEFHKLKSRELIAQGEREMKKALLLFEEGMASGDLGKIGQSATISAIEREKVLKKPGLEWIIETALKLGAYGVNAAHSGSVLGILCGSGFDSEKFEALFWNQRFSDDYCCIRSHRVAQGGAFII</sequence>
<dbReference type="Pfam" id="PF08544">
    <property type="entry name" value="GHMP_kinases_C"/>
    <property type="match status" value="1"/>
</dbReference>
<feature type="domain" description="GHMP kinase C-terminal" evidence="6">
    <location>
        <begin position="232"/>
        <end position="292"/>
    </location>
</feature>
<dbReference type="GO" id="GO:0005524">
    <property type="term" value="F:ATP binding"/>
    <property type="evidence" value="ECO:0007669"/>
    <property type="project" value="UniProtKB-KW"/>
</dbReference>
<dbReference type="EC" id="2.7.1.177" evidence="7"/>
<dbReference type="HOGENOM" id="CLU_056896_0_0_9"/>
<dbReference type="EMBL" id="CP007453">
    <property type="protein sequence ID" value="AHM57604.1"/>
    <property type="molecule type" value="Genomic_DNA"/>
</dbReference>
<protein>
    <submittedName>
        <fullName evidence="7">Threonine kinase</fullName>
        <ecNumber evidence="7">2.7.1.-</ecNumber>
        <ecNumber evidence="7">2.7.1.177</ecNumber>
    </submittedName>
</protein>
<dbReference type="Pfam" id="PF00288">
    <property type="entry name" value="GHMP_kinases_N"/>
    <property type="match status" value="1"/>
</dbReference>
<keyword evidence="7" id="KW-0614">Plasmid</keyword>
<proteinExistence type="predicted"/>